<dbReference type="OrthoDB" id="60033at2759"/>
<evidence type="ECO:0000256" key="8">
    <source>
        <dbReference type="ARBA" id="ARBA00023242"/>
    </source>
</evidence>
<feature type="compositionally biased region" description="Polar residues" evidence="11">
    <location>
        <begin position="269"/>
        <end position="284"/>
    </location>
</feature>
<keyword evidence="8" id="KW-0539">Nucleus</keyword>
<evidence type="ECO:0000256" key="6">
    <source>
        <dbReference type="ARBA" id="ARBA00023125"/>
    </source>
</evidence>
<evidence type="ECO:0000256" key="5">
    <source>
        <dbReference type="ARBA" id="ARBA00023016"/>
    </source>
</evidence>
<evidence type="ECO:0000313" key="14">
    <source>
        <dbReference type="RefSeq" id="XP_022140966.1"/>
    </source>
</evidence>
<comment type="subunit">
    <text evidence="2">Homotrimer.</text>
</comment>
<evidence type="ECO:0000256" key="7">
    <source>
        <dbReference type="ARBA" id="ARBA00023163"/>
    </source>
</evidence>
<dbReference type="SMART" id="SM00415">
    <property type="entry name" value="HSF"/>
    <property type="match status" value="1"/>
</dbReference>
<dbReference type="PANTHER" id="PTHR10015">
    <property type="entry name" value="HEAT SHOCK TRANSCRIPTION FACTOR"/>
    <property type="match status" value="1"/>
</dbReference>
<dbReference type="InterPro" id="IPR000232">
    <property type="entry name" value="HSF_DNA-bd"/>
</dbReference>
<dbReference type="PRINTS" id="PR00056">
    <property type="entry name" value="HSFDOMAIN"/>
</dbReference>
<evidence type="ECO:0000256" key="2">
    <source>
        <dbReference type="ARBA" id="ARBA00011233"/>
    </source>
</evidence>
<evidence type="ECO:0000256" key="9">
    <source>
        <dbReference type="RuleBase" id="RU004020"/>
    </source>
</evidence>
<dbReference type="GO" id="GO:0005634">
    <property type="term" value="C:nucleus"/>
    <property type="evidence" value="ECO:0007669"/>
    <property type="project" value="UniProtKB-SubCell"/>
</dbReference>
<organism evidence="13 14">
    <name type="scientific">Momordica charantia</name>
    <name type="common">Bitter gourd</name>
    <name type="synonym">Balsam pear</name>
    <dbReference type="NCBI Taxonomy" id="3673"/>
    <lineage>
        <taxon>Eukaryota</taxon>
        <taxon>Viridiplantae</taxon>
        <taxon>Streptophyta</taxon>
        <taxon>Embryophyta</taxon>
        <taxon>Tracheophyta</taxon>
        <taxon>Spermatophyta</taxon>
        <taxon>Magnoliopsida</taxon>
        <taxon>eudicotyledons</taxon>
        <taxon>Gunneridae</taxon>
        <taxon>Pentapetalae</taxon>
        <taxon>rosids</taxon>
        <taxon>fabids</taxon>
        <taxon>Cucurbitales</taxon>
        <taxon>Cucurbitaceae</taxon>
        <taxon>Momordiceae</taxon>
        <taxon>Momordica</taxon>
    </lineage>
</organism>
<evidence type="ECO:0000259" key="12">
    <source>
        <dbReference type="PROSITE" id="PS00434"/>
    </source>
</evidence>
<accession>A0A6J1CHK8</accession>
<sequence>MGEASGKATVGADSHRSVPTPFLTKTYQLVDDETIDHVISWNDDGSTFIVWNTMAFARDLLPKYFKHNNFTSFLRQLNTYGFRKVVSDRCEFANECFRRGEKQLLCEIQRRKLATPTAIPTTQVLTLTGNYGEDQVISSNATPARAIAELIDENDRLRKEKVRLTEQLVEVKSLCNNIFSLMSSFVENQFESSFKVRESVLTSRTSLNLFPMKQSSGEDEKAERNPIGAPVGAKRPREHRERAAAAEGDTTSRLQSPDRSEVKSERSHCQNNVDNQNTWLNQVH</sequence>
<feature type="domain" description="HSF-type DNA-binding" evidence="12">
    <location>
        <begin position="61"/>
        <end position="85"/>
    </location>
</feature>
<keyword evidence="5" id="KW-0346">Stress response</keyword>
<dbReference type="Proteomes" id="UP000504603">
    <property type="component" value="Unplaced"/>
</dbReference>
<dbReference type="GO" id="GO:0003700">
    <property type="term" value="F:DNA-binding transcription factor activity"/>
    <property type="evidence" value="ECO:0007669"/>
    <property type="project" value="InterPro"/>
</dbReference>
<dbReference type="RefSeq" id="XP_022140966.1">
    <property type="nucleotide sequence ID" value="XM_022285274.1"/>
</dbReference>
<comment type="subcellular location">
    <subcellularLocation>
        <location evidence="1">Nucleus</location>
    </subcellularLocation>
</comment>
<dbReference type="GeneID" id="111011492"/>
<dbReference type="FunFam" id="1.10.10.10:FF:000037">
    <property type="entry name" value="Heat stress transcription factor B-4"/>
    <property type="match status" value="1"/>
</dbReference>
<dbReference type="InterPro" id="IPR036388">
    <property type="entry name" value="WH-like_DNA-bd_sf"/>
</dbReference>
<keyword evidence="7" id="KW-0804">Transcription</keyword>
<keyword evidence="13" id="KW-1185">Reference proteome</keyword>
<feature type="compositionally biased region" description="Basic and acidic residues" evidence="11">
    <location>
        <begin position="256"/>
        <end position="268"/>
    </location>
</feature>
<evidence type="ECO:0000256" key="10">
    <source>
        <dbReference type="SAM" id="Coils"/>
    </source>
</evidence>
<dbReference type="PANTHER" id="PTHR10015:SF333">
    <property type="entry name" value="HEAT STRESS TRANSCRIPTION FACTOR B-2A"/>
    <property type="match status" value="1"/>
</dbReference>
<dbReference type="AlphaFoldDB" id="A0A6J1CHK8"/>
<dbReference type="SUPFAM" id="SSF46785">
    <property type="entry name" value="Winged helix' DNA-binding domain"/>
    <property type="match status" value="1"/>
</dbReference>
<evidence type="ECO:0000256" key="4">
    <source>
        <dbReference type="ARBA" id="ARBA00023015"/>
    </source>
</evidence>
<dbReference type="KEGG" id="mcha:111011492"/>
<dbReference type="PROSITE" id="PS00434">
    <property type="entry name" value="HSF_DOMAIN"/>
    <property type="match status" value="1"/>
</dbReference>
<keyword evidence="6" id="KW-0238">DNA-binding</keyword>
<keyword evidence="3" id="KW-0597">Phosphoprotein</keyword>
<feature type="region of interest" description="Disordered" evidence="11">
    <location>
        <begin position="211"/>
        <end position="284"/>
    </location>
</feature>
<keyword evidence="4" id="KW-0805">Transcription regulation</keyword>
<feature type="coiled-coil region" evidence="10">
    <location>
        <begin position="147"/>
        <end position="174"/>
    </location>
</feature>
<evidence type="ECO:0000313" key="13">
    <source>
        <dbReference type="Proteomes" id="UP000504603"/>
    </source>
</evidence>
<evidence type="ECO:0000256" key="3">
    <source>
        <dbReference type="ARBA" id="ARBA00022553"/>
    </source>
</evidence>
<dbReference type="Pfam" id="PF00447">
    <property type="entry name" value="HSF_DNA-bind"/>
    <property type="match status" value="1"/>
</dbReference>
<evidence type="ECO:0000256" key="11">
    <source>
        <dbReference type="SAM" id="MobiDB-lite"/>
    </source>
</evidence>
<dbReference type="InterPro" id="IPR036390">
    <property type="entry name" value="WH_DNA-bd_sf"/>
</dbReference>
<keyword evidence="10" id="KW-0175">Coiled coil</keyword>
<reference evidence="14" key="1">
    <citation type="submission" date="2025-08" db="UniProtKB">
        <authorList>
            <consortium name="RefSeq"/>
        </authorList>
    </citation>
    <scope>IDENTIFICATION</scope>
    <source>
        <strain evidence="14">OHB3-1</strain>
    </source>
</reference>
<gene>
    <name evidence="14" type="primary">LOC111011492</name>
</gene>
<name>A0A6J1CHK8_MOMCH</name>
<dbReference type="GO" id="GO:0000978">
    <property type="term" value="F:RNA polymerase II cis-regulatory region sequence-specific DNA binding"/>
    <property type="evidence" value="ECO:0007669"/>
    <property type="project" value="TreeGrafter"/>
</dbReference>
<evidence type="ECO:0000256" key="1">
    <source>
        <dbReference type="ARBA" id="ARBA00004123"/>
    </source>
</evidence>
<protein>
    <submittedName>
        <fullName evidence="14">Heat stress transcription factor B-2b-like</fullName>
    </submittedName>
</protein>
<proteinExistence type="inferred from homology"/>
<comment type="similarity">
    <text evidence="9">Belongs to the HSF family.</text>
</comment>
<dbReference type="Gene3D" id="1.10.10.10">
    <property type="entry name" value="Winged helix-like DNA-binding domain superfamily/Winged helix DNA-binding domain"/>
    <property type="match status" value="1"/>
</dbReference>
<dbReference type="GO" id="GO:0006357">
    <property type="term" value="P:regulation of transcription by RNA polymerase II"/>
    <property type="evidence" value="ECO:0007669"/>
    <property type="project" value="TreeGrafter"/>
</dbReference>